<dbReference type="OrthoDB" id="2019149at2759"/>
<comment type="pathway">
    <text evidence="2 15">Glycan metabolism; pectin degradation; 2-dehydro-3-deoxy-D-gluconate from pectin: step 1/5.</text>
</comment>
<dbReference type="InterPro" id="IPR011050">
    <property type="entry name" value="Pectin_lyase_fold/virulence"/>
</dbReference>
<dbReference type="Gene3D" id="2.160.20.10">
    <property type="entry name" value="Single-stranded right-handed beta-helix, Pectin lyase-like"/>
    <property type="match status" value="1"/>
</dbReference>
<evidence type="ECO:0000313" key="18">
    <source>
        <dbReference type="Proteomes" id="UP000030645"/>
    </source>
</evidence>
<evidence type="ECO:0000256" key="8">
    <source>
        <dbReference type="ARBA" id="ARBA00022801"/>
    </source>
</evidence>
<evidence type="ECO:0000256" key="14">
    <source>
        <dbReference type="PROSITE-ProRule" id="PRU10040"/>
    </source>
</evidence>
<dbReference type="GO" id="GO:0030599">
    <property type="term" value="F:pectinesterase activity"/>
    <property type="evidence" value="ECO:0007669"/>
    <property type="project" value="UniProtKB-UniRule"/>
</dbReference>
<dbReference type="PANTHER" id="PTHR31321">
    <property type="entry name" value="ACYL-COA THIOESTER HYDROLASE YBHC-RELATED"/>
    <property type="match status" value="1"/>
</dbReference>
<dbReference type="UniPathway" id="UPA00545">
    <property type="reaction ID" value="UER00823"/>
</dbReference>
<keyword evidence="9 15" id="KW-0063">Aspartyl esterase</keyword>
<evidence type="ECO:0000256" key="12">
    <source>
        <dbReference type="ARBA" id="ARBA00047928"/>
    </source>
</evidence>
<dbReference type="Pfam" id="PF01095">
    <property type="entry name" value="Pectinesterase"/>
    <property type="match status" value="1"/>
</dbReference>
<dbReference type="STRING" id="981085.W9QT23"/>
<evidence type="ECO:0000256" key="10">
    <source>
        <dbReference type="ARBA" id="ARBA00023180"/>
    </source>
</evidence>
<comment type="subcellular location">
    <subcellularLocation>
        <location evidence="1">Secreted</location>
        <location evidence="1">Cell wall</location>
    </subcellularLocation>
</comment>
<keyword evidence="18" id="KW-1185">Reference proteome</keyword>
<evidence type="ECO:0000256" key="9">
    <source>
        <dbReference type="ARBA" id="ARBA00023085"/>
    </source>
</evidence>
<proteinExistence type="inferred from homology"/>
<dbReference type="EC" id="3.1.1.11" evidence="4 15"/>
<evidence type="ECO:0000256" key="1">
    <source>
        <dbReference type="ARBA" id="ARBA00004191"/>
    </source>
</evidence>
<organism evidence="17 18">
    <name type="scientific">Morus notabilis</name>
    <dbReference type="NCBI Taxonomy" id="981085"/>
    <lineage>
        <taxon>Eukaryota</taxon>
        <taxon>Viridiplantae</taxon>
        <taxon>Streptophyta</taxon>
        <taxon>Embryophyta</taxon>
        <taxon>Tracheophyta</taxon>
        <taxon>Spermatophyta</taxon>
        <taxon>Magnoliopsida</taxon>
        <taxon>eudicotyledons</taxon>
        <taxon>Gunneridae</taxon>
        <taxon>Pentapetalae</taxon>
        <taxon>rosids</taxon>
        <taxon>fabids</taxon>
        <taxon>Rosales</taxon>
        <taxon>Moraceae</taxon>
        <taxon>Moreae</taxon>
        <taxon>Morus</taxon>
    </lineage>
</organism>
<keyword evidence="6" id="KW-0964">Secreted</keyword>
<name>W9QT23_9ROSA</name>
<keyword evidence="5" id="KW-0134">Cell wall</keyword>
<evidence type="ECO:0000313" key="17">
    <source>
        <dbReference type="EMBL" id="EXB53583.1"/>
    </source>
</evidence>
<sequence>MSPKIKCLTLLVAIFAVLLASMSHLISSPILPSSFKDFVNLSLTSLLSSPIISPLISYTISRHHNHDHQRKKRPDKGKDSSICDDFQPQFPSVDANTTSILCVDRNGCCNFTTVQGAIDAVPTTPPSQKRTIIWINSGLYYEKVTIPRTKPNITFQGQGYTSTAIVWNDTANSSRGTFFSGSVQVFSDNFIAQNISFMNVAPIPKPGDVGAQGVAMRVSGDQAAFWGCGFFGAQDTLHDDKGRHYFKDCYIQGSIDFIFGNARSLYEDCVLISMANPVAEGSKFIDGCVTAHGRTSKDENTGFAFVNCTIGGTGRVWLGRAWRPFSRVVFAHTTMSDIIAPEGWNDFNDPTRDQTIFYGEYDCSGPGANMSMRAPYIQRLNDTEASVFINASFIDANQWLLPHAT</sequence>
<feature type="signal peptide" evidence="15">
    <location>
        <begin position="1"/>
        <end position="20"/>
    </location>
</feature>
<protein>
    <recommendedName>
        <fullName evidence="4 15">Pectinesterase</fullName>
        <ecNumber evidence="4 15">3.1.1.11</ecNumber>
    </recommendedName>
</protein>
<dbReference type="PROSITE" id="PS00503">
    <property type="entry name" value="PECTINESTERASE_2"/>
    <property type="match status" value="1"/>
</dbReference>
<evidence type="ECO:0000256" key="4">
    <source>
        <dbReference type="ARBA" id="ARBA00013229"/>
    </source>
</evidence>
<keyword evidence="10" id="KW-0325">Glycoprotein</keyword>
<evidence type="ECO:0000259" key="16">
    <source>
        <dbReference type="Pfam" id="PF01095"/>
    </source>
</evidence>
<dbReference type="SUPFAM" id="SSF51126">
    <property type="entry name" value="Pectin lyase-like"/>
    <property type="match status" value="1"/>
</dbReference>
<keyword evidence="7 15" id="KW-0732">Signal</keyword>
<keyword evidence="8 15" id="KW-0378">Hydrolase</keyword>
<dbReference type="Proteomes" id="UP000030645">
    <property type="component" value="Unassembled WGS sequence"/>
</dbReference>
<feature type="chain" id="PRO_5005151853" description="Pectinesterase" evidence="15">
    <location>
        <begin position="21"/>
        <end position="405"/>
    </location>
</feature>
<evidence type="ECO:0000256" key="13">
    <source>
        <dbReference type="ARBA" id="ARBA00057335"/>
    </source>
</evidence>
<evidence type="ECO:0000256" key="3">
    <source>
        <dbReference type="ARBA" id="ARBA00008891"/>
    </source>
</evidence>
<keyword evidence="11" id="KW-0961">Cell wall biogenesis/degradation</keyword>
<dbReference type="KEGG" id="mnt:21392659"/>
<evidence type="ECO:0000256" key="15">
    <source>
        <dbReference type="RuleBase" id="RU000589"/>
    </source>
</evidence>
<evidence type="ECO:0000256" key="6">
    <source>
        <dbReference type="ARBA" id="ARBA00022525"/>
    </source>
</evidence>
<evidence type="ECO:0000256" key="5">
    <source>
        <dbReference type="ARBA" id="ARBA00022512"/>
    </source>
</evidence>
<dbReference type="GO" id="GO:0045490">
    <property type="term" value="P:pectin catabolic process"/>
    <property type="evidence" value="ECO:0007669"/>
    <property type="project" value="UniProtKB-UniRule"/>
</dbReference>
<dbReference type="PANTHER" id="PTHR31321:SF33">
    <property type="entry name" value="PECTINESTERASE 8-RELATED"/>
    <property type="match status" value="1"/>
</dbReference>
<comment type="function">
    <text evidence="13">Acts in the modification of cell walls via demethylesterification of cell wall pectin.</text>
</comment>
<evidence type="ECO:0000256" key="7">
    <source>
        <dbReference type="ARBA" id="ARBA00022729"/>
    </source>
</evidence>
<comment type="similarity">
    <text evidence="3">Belongs to the pectinesterase family.</text>
</comment>
<feature type="active site" evidence="14">
    <location>
        <position position="256"/>
    </location>
</feature>
<evidence type="ECO:0000256" key="2">
    <source>
        <dbReference type="ARBA" id="ARBA00005184"/>
    </source>
</evidence>
<dbReference type="EMBL" id="KE344097">
    <property type="protein sequence ID" value="EXB53583.1"/>
    <property type="molecule type" value="Genomic_DNA"/>
</dbReference>
<evidence type="ECO:0000256" key="11">
    <source>
        <dbReference type="ARBA" id="ARBA00023316"/>
    </source>
</evidence>
<dbReference type="InterPro" id="IPR012334">
    <property type="entry name" value="Pectin_lyas_fold"/>
</dbReference>
<dbReference type="GO" id="GO:0042545">
    <property type="term" value="P:cell wall modification"/>
    <property type="evidence" value="ECO:0007669"/>
    <property type="project" value="UniProtKB-UniRule"/>
</dbReference>
<dbReference type="FunFam" id="2.160.20.10:FF:000033">
    <property type="entry name" value="Pectinesterase"/>
    <property type="match status" value="1"/>
</dbReference>
<gene>
    <name evidence="17" type="ORF">L484_009323</name>
</gene>
<dbReference type="AlphaFoldDB" id="W9QT23"/>
<dbReference type="InterPro" id="IPR033131">
    <property type="entry name" value="Pectinesterase_Asp_AS"/>
</dbReference>
<reference evidence="18" key="1">
    <citation type="submission" date="2013-01" db="EMBL/GenBank/DDBJ databases">
        <title>Draft Genome Sequence of a Mulberry Tree, Morus notabilis C.K. Schneid.</title>
        <authorList>
            <person name="He N."/>
            <person name="Zhao S."/>
        </authorList>
    </citation>
    <scope>NUCLEOTIDE SEQUENCE</scope>
</reference>
<feature type="domain" description="Pectinesterase catalytic" evidence="16">
    <location>
        <begin position="103"/>
        <end position="396"/>
    </location>
</feature>
<accession>W9QT23</accession>
<dbReference type="InterPro" id="IPR000070">
    <property type="entry name" value="Pectinesterase_cat"/>
</dbReference>
<comment type="catalytic activity">
    <reaction evidence="12 15">
        <text>[(1-&gt;4)-alpha-D-galacturonosyl methyl ester](n) + n H2O = [(1-&gt;4)-alpha-D-galacturonosyl](n) + n methanol + n H(+)</text>
        <dbReference type="Rhea" id="RHEA:22380"/>
        <dbReference type="Rhea" id="RHEA-COMP:14570"/>
        <dbReference type="Rhea" id="RHEA-COMP:14573"/>
        <dbReference type="ChEBI" id="CHEBI:15377"/>
        <dbReference type="ChEBI" id="CHEBI:15378"/>
        <dbReference type="ChEBI" id="CHEBI:17790"/>
        <dbReference type="ChEBI" id="CHEBI:140522"/>
        <dbReference type="ChEBI" id="CHEBI:140523"/>
        <dbReference type="EC" id="3.1.1.11"/>
    </reaction>
</comment>
<dbReference type="eggNOG" id="ENOG502QUTX">
    <property type="taxonomic scope" value="Eukaryota"/>
</dbReference>